<keyword evidence="4 5" id="KW-0472">Membrane</keyword>
<dbReference type="EMBL" id="FN554974">
    <property type="protein sequence ID" value="CBH18753.1"/>
    <property type="molecule type" value="Genomic_DNA"/>
</dbReference>
<evidence type="ECO:0008006" key="8">
    <source>
        <dbReference type="Google" id="ProtNLM"/>
    </source>
</evidence>
<keyword evidence="2 5" id="KW-0812">Transmembrane</keyword>
<dbReference type="InterPro" id="IPR036259">
    <property type="entry name" value="MFS_trans_sf"/>
</dbReference>
<dbReference type="GO" id="GO:0016020">
    <property type="term" value="C:membrane"/>
    <property type="evidence" value="ECO:0007669"/>
    <property type="project" value="UniProtKB-SubCell"/>
</dbReference>
<feature type="transmembrane region" description="Helical" evidence="5">
    <location>
        <begin position="139"/>
        <end position="158"/>
    </location>
</feature>
<dbReference type="InterPro" id="IPR011701">
    <property type="entry name" value="MFS"/>
</dbReference>
<dbReference type="OrthoDB" id="410267at2759"/>
<feature type="transmembrane region" description="Helical" evidence="5">
    <location>
        <begin position="196"/>
        <end position="222"/>
    </location>
</feature>
<gene>
    <name evidence="6" type="ORF">TbgDal_XI18740</name>
</gene>
<evidence type="ECO:0000256" key="1">
    <source>
        <dbReference type="ARBA" id="ARBA00004141"/>
    </source>
</evidence>
<proteinExistence type="predicted"/>
<reference evidence="7" key="1">
    <citation type="journal article" date="2010" name="PLoS Negl. Trop. Dis.">
        <title>The genome sequence of Trypanosoma brucei gambiense, causative agent of chronic human african trypanosomiasis.</title>
        <authorList>
            <person name="Jackson A.P."/>
            <person name="Sanders M."/>
            <person name="Berry A."/>
            <person name="McQuillan J."/>
            <person name="Aslett M.A."/>
            <person name="Quail M.A."/>
            <person name="Chukualim B."/>
            <person name="Capewell P."/>
            <person name="MacLeod A."/>
            <person name="Melville S.E."/>
            <person name="Gibson W."/>
            <person name="Barry J.D."/>
            <person name="Berriman M."/>
            <person name="Hertz-Fowler C."/>
        </authorList>
    </citation>
    <scope>NUCLEOTIDE SEQUENCE [LARGE SCALE GENOMIC DNA]</scope>
    <source>
        <strain evidence="7">MHOM/CI/86/DAL972</strain>
    </source>
</reference>
<evidence type="ECO:0000313" key="7">
    <source>
        <dbReference type="Proteomes" id="UP000002316"/>
    </source>
</evidence>
<dbReference type="FunFam" id="1.20.1250.20:FF:000909">
    <property type="entry name" value="Uncharacterized protein"/>
    <property type="match status" value="1"/>
</dbReference>
<feature type="transmembrane region" description="Helical" evidence="5">
    <location>
        <begin position="229"/>
        <end position="251"/>
    </location>
</feature>
<dbReference type="PANTHER" id="PTHR21576:SF157">
    <property type="entry name" value="NODULIN-LIKE DOMAIN-CONTAINING PROTEIN"/>
    <property type="match status" value="1"/>
</dbReference>
<dbReference type="SUPFAM" id="SSF103473">
    <property type="entry name" value="MFS general substrate transporter"/>
    <property type="match status" value="1"/>
</dbReference>
<accession>D0AAQ2</accession>
<dbReference type="PANTHER" id="PTHR21576">
    <property type="entry name" value="UNCHARACTERIZED NODULIN-LIKE PROTEIN"/>
    <property type="match status" value="1"/>
</dbReference>
<evidence type="ECO:0000256" key="4">
    <source>
        <dbReference type="ARBA" id="ARBA00023136"/>
    </source>
</evidence>
<dbReference type="AlphaFoldDB" id="D0AAQ2"/>
<feature type="transmembrane region" description="Helical" evidence="5">
    <location>
        <begin position="436"/>
        <end position="461"/>
    </location>
</feature>
<feature type="transmembrane region" description="Helical" evidence="5">
    <location>
        <begin position="100"/>
        <end position="119"/>
    </location>
</feature>
<name>D0AAQ2_TRYB9</name>
<feature type="transmembrane region" description="Helical" evidence="5">
    <location>
        <begin position="263"/>
        <end position="282"/>
    </location>
</feature>
<dbReference type="GeneID" id="23867099"/>
<dbReference type="Gene3D" id="1.20.1250.20">
    <property type="entry name" value="MFS general substrate transporter like domains"/>
    <property type="match status" value="1"/>
</dbReference>
<feature type="transmembrane region" description="Helical" evidence="5">
    <location>
        <begin position="536"/>
        <end position="557"/>
    </location>
</feature>
<comment type="subcellular location">
    <subcellularLocation>
        <location evidence="1">Membrane</location>
        <topology evidence="1">Multi-pass membrane protein</topology>
    </subcellularLocation>
</comment>
<evidence type="ECO:0000256" key="2">
    <source>
        <dbReference type="ARBA" id="ARBA00022692"/>
    </source>
</evidence>
<feature type="transmembrane region" description="Helical" evidence="5">
    <location>
        <begin position="611"/>
        <end position="632"/>
    </location>
</feature>
<feature type="transmembrane region" description="Helical" evidence="5">
    <location>
        <begin position="354"/>
        <end position="374"/>
    </location>
</feature>
<sequence>MACSLRQCLLSYGVAESAMLREQVEEDVTTPVSEHEEEEEAAPTTHLLSPRGTVRLIDGYESTGHRDTHCLSPDSRERGSWIYHRPPIYGLQALSEPKRFWQLVVGALCCFVVSSSFTFNLYSGQLQAKFNFTQNDITSIFTGSDVAGILMLPLGAVYDKYGARPVFILALLTQPVGAILQALTYDDFIKGNLYLFIFYSALQAVGTWLLDTAAVMTLLSIFPSDKGPVVALSKVITGIGYGVIGAIHSAFFYGGEAKDTRNFFIFLASIGVVATVLGYMYLEDPPYVVKGSEVDTITRKERVTRRRLRRIYLRQRPSGLRFAIGFGIVAVLMVYLPVQAIVSMYFNLGHRYRVSFACTTVAILALYPVMALPLQCLERSQSLILPMTSTRCSERSSCVSRAASESVGSVACVDDLDYMAPQFHIKLADNIKTLRFWALMWTMFSLSGAEVLVLANMRFLLAAFDGGLLADTYVGYLLVLTSVGSGFGRIILSLFEMVSQNRSAEERIPITAALFVPAVVQVVALSLFFVLPAPLLAIPCFLVSFAGGCSAAASVIVVRTIFASDVGKYYNCITVATVVSSLLINRGLYGEVYTHEAMKEGKTICIGRQCVILPIIVVLVACVSSLLAVGYIHRDYSQHCEHMFELHKQRHASNEAPVKADHIGFNFKRSGKQSPAGGSAANI</sequence>
<evidence type="ECO:0000313" key="6">
    <source>
        <dbReference type="EMBL" id="CBH18753.1"/>
    </source>
</evidence>
<feature type="transmembrane region" description="Helical" evidence="5">
    <location>
        <begin position="473"/>
        <end position="495"/>
    </location>
</feature>
<feature type="transmembrane region" description="Helical" evidence="5">
    <location>
        <begin position="165"/>
        <end position="184"/>
    </location>
</feature>
<evidence type="ECO:0000256" key="3">
    <source>
        <dbReference type="ARBA" id="ARBA00022989"/>
    </source>
</evidence>
<feature type="transmembrane region" description="Helical" evidence="5">
    <location>
        <begin position="507"/>
        <end position="530"/>
    </location>
</feature>
<feature type="transmembrane region" description="Helical" evidence="5">
    <location>
        <begin position="569"/>
        <end position="589"/>
    </location>
</feature>
<dbReference type="KEGG" id="tbg:TbgDal_XI18740"/>
<protein>
    <recommendedName>
        <fullName evidence="8">Nodulin-like domain-containing protein</fullName>
    </recommendedName>
</protein>
<dbReference type="Pfam" id="PF07690">
    <property type="entry name" value="MFS_1"/>
    <property type="match status" value="1"/>
</dbReference>
<evidence type="ECO:0000256" key="5">
    <source>
        <dbReference type="SAM" id="Phobius"/>
    </source>
</evidence>
<organism evidence="6 7">
    <name type="scientific">Trypanosoma brucei gambiense (strain MHOM/CI/86/DAL972)</name>
    <dbReference type="NCBI Taxonomy" id="679716"/>
    <lineage>
        <taxon>Eukaryota</taxon>
        <taxon>Discoba</taxon>
        <taxon>Euglenozoa</taxon>
        <taxon>Kinetoplastea</taxon>
        <taxon>Metakinetoplastina</taxon>
        <taxon>Trypanosomatida</taxon>
        <taxon>Trypanosomatidae</taxon>
        <taxon>Trypanosoma</taxon>
    </lineage>
</organism>
<dbReference type="Proteomes" id="UP000002316">
    <property type="component" value="Chromosome 11"/>
</dbReference>
<dbReference type="GO" id="GO:0022857">
    <property type="term" value="F:transmembrane transporter activity"/>
    <property type="evidence" value="ECO:0007669"/>
    <property type="project" value="InterPro"/>
</dbReference>
<dbReference type="VEuPathDB" id="TriTrypDB:Tbg972.11.18740"/>
<keyword evidence="3 5" id="KW-1133">Transmembrane helix</keyword>
<dbReference type="RefSeq" id="XP_011781017.1">
    <property type="nucleotide sequence ID" value="XM_011782715.1"/>
</dbReference>
<feature type="transmembrane region" description="Helical" evidence="5">
    <location>
        <begin position="319"/>
        <end position="342"/>
    </location>
</feature>